<organism evidence="1 2">
    <name type="scientific">Vreelandella hamiltonii</name>
    <dbReference type="NCBI Taxonomy" id="502829"/>
    <lineage>
        <taxon>Bacteria</taxon>
        <taxon>Pseudomonadati</taxon>
        <taxon>Pseudomonadota</taxon>
        <taxon>Gammaproteobacteria</taxon>
        <taxon>Oceanospirillales</taxon>
        <taxon>Halomonadaceae</taxon>
        <taxon>Vreelandella</taxon>
    </lineage>
</organism>
<dbReference type="AlphaFoldDB" id="A0A8H9I1I7"/>
<dbReference type="EMBL" id="BMXN01000005">
    <property type="protein sequence ID" value="GGW22494.1"/>
    <property type="molecule type" value="Genomic_DNA"/>
</dbReference>
<dbReference type="NCBIfam" id="TIGR02532">
    <property type="entry name" value="IV_pilin_GFxxxE"/>
    <property type="match status" value="1"/>
</dbReference>
<evidence type="ECO:0008006" key="3">
    <source>
        <dbReference type="Google" id="ProtNLM"/>
    </source>
</evidence>
<proteinExistence type="predicted"/>
<protein>
    <recommendedName>
        <fullName evidence="3">Prepilin-type N-terminal cleavage/methylation domain-containing protein</fullName>
    </recommendedName>
</protein>
<dbReference type="SUPFAM" id="SSF54523">
    <property type="entry name" value="Pili subunits"/>
    <property type="match status" value="1"/>
</dbReference>
<reference evidence="2" key="1">
    <citation type="journal article" date="2019" name="Int. J. Syst. Evol. Microbiol.">
        <title>The Global Catalogue of Microorganisms (GCM) 10K type strain sequencing project: providing services to taxonomists for standard genome sequencing and annotation.</title>
        <authorList>
            <consortium name="The Broad Institute Genomics Platform"/>
            <consortium name="The Broad Institute Genome Sequencing Center for Infectious Disease"/>
            <person name="Wu L."/>
            <person name="Ma J."/>
        </authorList>
    </citation>
    <scope>NUCLEOTIDE SEQUENCE [LARGE SCALE GENOMIC DNA]</scope>
    <source>
        <strain evidence="2">KCTC 22154</strain>
    </source>
</reference>
<dbReference type="InterPro" id="IPR045584">
    <property type="entry name" value="Pilin-like"/>
</dbReference>
<dbReference type="InterPro" id="IPR012902">
    <property type="entry name" value="N_methyl_site"/>
</dbReference>
<accession>A0A8H9I1I7</accession>
<dbReference type="Gene3D" id="3.30.700.10">
    <property type="entry name" value="Glycoprotein, Type 4 Pilin"/>
    <property type="match status" value="1"/>
</dbReference>
<dbReference type="PROSITE" id="PS00409">
    <property type="entry name" value="PROKAR_NTER_METHYL"/>
    <property type="match status" value="1"/>
</dbReference>
<dbReference type="Pfam" id="PF07963">
    <property type="entry name" value="N_methyl"/>
    <property type="match status" value="1"/>
</dbReference>
<comment type="caution">
    <text evidence="1">The sequence shown here is derived from an EMBL/GenBank/DDBJ whole genome shotgun (WGS) entry which is preliminary data.</text>
</comment>
<dbReference type="Proteomes" id="UP000623776">
    <property type="component" value="Unassembled WGS sequence"/>
</dbReference>
<gene>
    <name evidence="1" type="ORF">GCM10007157_11480</name>
</gene>
<evidence type="ECO:0000313" key="1">
    <source>
        <dbReference type="EMBL" id="GGW22494.1"/>
    </source>
</evidence>
<evidence type="ECO:0000313" key="2">
    <source>
        <dbReference type="Proteomes" id="UP000623776"/>
    </source>
</evidence>
<name>A0A8H9I1I7_9GAMM</name>
<sequence length="126" mass="13603">MRTLASGFSLIELLIVIAVIALLSGMSLPAYLAYLDRSAFSACQQELSTFKTRVLATDHLDEVLEPYHFAACSVGESDQPTQLAVADALRGVFDGDGTSLVLNTQRPNVQARITSQGMVERVMAPE</sequence>
<keyword evidence="2" id="KW-1185">Reference proteome</keyword>